<evidence type="ECO:0000259" key="1">
    <source>
        <dbReference type="Pfam" id="PF12735"/>
    </source>
</evidence>
<accession>A0A6A6BN67</accession>
<dbReference type="Proteomes" id="UP000799438">
    <property type="component" value="Unassembled WGS sequence"/>
</dbReference>
<dbReference type="OrthoDB" id="5345392at2759"/>
<protein>
    <recommendedName>
        <fullName evidence="1">Trafficking protein particle complex II-specific subunit 65 IgD3 domain-containing protein</fullName>
    </recommendedName>
</protein>
<dbReference type="PANTHER" id="PTHR28159:SF1">
    <property type="entry name" value="TRAFFICKING PROTEIN PARTICLE COMPLEX II-SPECIFIC SUBUNIT 65"/>
    <property type="match status" value="1"/>
</dbReference>
<dbReference type="EMBL" id="ML995477">
    <property type="protein sequence ID" value="KAF2145526.1"/>
    <property type="molecule type" value="Genomic_DNA"/>
</dbReference>
<organism evidence="2 3">
    <name type="scientific">Aplosporella prunicola CBS 121167</name>
    <dbReference type="NCBI Taxonomy" id="1176127"/>
    <lineage>
        <taxon>Eukaryota</taxon>
        <taxon>Fungi</taxon>
        <taxon>Dikarya</taxon>
        <taxon>Ascomycota</taxon>
        <taxon>Pezizomycotina</taxon>
        <taxon>Dothideomycetes</taxon>
        <taxon>Dothideomycetes incertae sedis</taxon>
        <taxon>Botryosphaeriales</taxon>
        <taxon>Aplosporellaceae</taxon>
        <taxon>Aplosporella</taxon>
    </lineage>
</organism>
<keyword evidence="3" id="KW-1185">Reference proteome</keyword>
<dbReference type="InterPro" id="IPR055420">
    <property type="entry name" value="IgD3_Trs65"/>
</dbReference>
<name>A0A6A6BN67_9PEZI</name>
<dbReference type="GeneID" id="54293998"/>
<dbReference type="GO" id="GO:0005802">
    <property type="term" value="C:trans-Golgi network"/>
    <property type="evidence" value="ECO:0007669"/>
    <property type="project" value="TreeGrafter"/>
</dbReference>
<dbReference type="AlphaFoldDB" id="A0A6A6BN67"/>
<sequence length="505" mass="55730">MATTNFPGHARITSGDFSESSLVETIVPAASSVDINQLLDAWDGSRNEQSPSILPFVPQRQFMFFDELVPVYIVLRAPFIDESTLRSYLTRLALTLEAYATTTVPVSHQGPGHPPHAPPLKELLHAVTIENPATPELFFQKTVERERGGQLQYTFVAWKAEVFLGHPRSRLPKPVIYFSVGASLKPVQQIEAKLLDDEYLPSLVPLSGNLLDSFARDSTLEGVKPHLSASRITKVAPSAAVERELLRPLQSASRRMFRAVPALAWRIRYTKSHGPVNDLSIFASFDFEITGIAGYSLRFDKMDLGLTDGRVEPCGYQLGAGLGNIYKSGDQVALLYRLVPERGPEEYTAPVAVHALDVQIRARVLISEDCQPAVAIDWRTNVDIGAILKSKLKVPDHLLGHSPRDHSFSRSITSLGSPTSLPGPDSLPYLDAAQQEVMPPGSVEIAVTVSGPDRVYVMEPFKWDIFVVNRSDKARQLAFEVIFKQKNPGEANDIFLSRSRGLQIG</sequence>
<feature type="domain" description="Trafficking protein particle complex II-specific subunit 65 IgD3" evidence="1">
    <location>
        <begin position="424"/>
        <end position="487"/>
    </location>
</feature>
<reference evidence="2" key="1">
    <citation type="journal article" date="2020" name="Stud. Mycol.">
        <title>101 Dothideomycetes genomes: a test case for predicting lifestyles and emergence of pathogens.</title>
        <authorList>
            <person name="Haridas S."/>
            <person name="Albert R."/>
            <person name="Binder M."/>
            <person name="Bloem J."/>
            <person name="Labutti K."/>
            <person name="Salamov A."/>
            <person name="Andreopoulos B."/>
            <person name="Baker S."/>
            <person name="Barry K."/>
            <person name="Bills G."/>
            <person name="Bluhm B."/>
            <person name="Cannon C."/>
            <person name="Castanera R."/>
            <person name="Culley D."/>
            <person name="Daum C."/>
            <person name="Ezra D."/>
            <person name="Gonzalez J."/>
            <person name="Henrissat B."/>
            <person name="Kuo A."/>
            <person name="Liang C."/>
            <person name="Lipzen A."/>
            <person name="Lutzoni F."/>
            <person name="Magnuson J."/>
            <person name="Mondo S."/>
            <person name="Nolan M."/>
            <person name="Ohm R."/>
            <person name="Pangilinan J."/>
            <person name="Park H.-J."/>
            <person name="Ramirez L."/>
            <person name="Alfaro M."/>
            <person name="Sun H."/>
            <person name="Tritt A."/>
            <person name="Yoshinaga Y."/>
            <person name="Zwiers L.-H."/>
            <person name="Turgeon B."/>
            <person name="Goodwin S."/>
            <person name="Spatafora J."/>
            <person name="Crous P."/>
            <person name="Grigoriev I."/>
        </authorList>
    </citation>
    <scope>NUCLEOTIDE SEQUENCE</scope>
    <source>
        <strain evidence="2">CBS 121167</strain>
    </source>
</reference>
<evidence type="ECO:0000313" key="2">
    <source>
        <dbReference type="EMBL" id="KAF2145526.1"/>
    </source>
</evidence>
<proteinExistence type="predicted"/>
<dbReference type="GO" id="GO:0006891">
    <property type="term" value="P:intra-Golgi vesicle-mediated transport"/>
    <property type="evidence" value="ECO:0007669"/>
    <property type="project" value="InterPro"/>
</dbReference>
<dbReference type="PANTHER" id="PTHR28159">
    <property type="entry name" value="TRAFFICKING PROTEIN PARTICLE COMPLEX II-SPECIFIC SUBUNIT 65"/>
    <property type="match status" value="1"/>
</dbReference>
<dbReference type="RefSeq" id="XP_033401238.1">
    <property type="nucleotide sequence ID" value="XM_033536502.1"/>
</dbReference>
<gene>
    <name evidence="2" type="ORF">K452DRAFT_221160</name>
</gene>
<dbReference type="GO" id="GO:1990071">
    <property type="term" value="C:TRAPPII protein complex"/>
    <property type="evidence" value="ECO:0007669"/>
    <property type="project" value="InterPro"/>
</dbReference>
<dbReference type="InterPro" id="IPR024662">
    <property type="entry name" value="Trs65"/>
</dbReference>
<dbReference type="Pfam" id="PF12735">
    <property type="entry name" value="IgD3_Trs65"/>
    <property type="match status" value="1"/>
</dbReference>
<evidence type="ECO:0000313" key="3">
    <source>
        <dbReference type="Proteomes" id="UP000799438"/>
    </source>
</evidence>